<dbReference type="EMBL" id="JABBNT010000004">
    <property type="protein sequence ID" value="NMM45747.1"/>
    <property type="molecule type" value="Genomic_DNA"/>
</dbReference>
<keyword evidence="2" id="KW-1185">Reference proteome</keyword>
<dbReference type="AlphaFoldDB" id="A0A7Y0E1X9"/>
<dbReference type="Gene3D" id="3.30.450.40">
    <property type="match status" value="1"/>
</dbReference>
<dbReference type="InterPro" id="IPR007435">
    <property type="entry name" value="DUF484"/>
</dbReference>
<accession>A0A7Y0E1X9</accession>
<protein>
    <submittedName>
        <fullName evidence="1">DUF484 family protein</fullName>
    </submittedName>
</protein>
<evidence type="ECO:0000313" key="2">
    <source>
        <dbReference type="Proteomes" id="UP000539372"/>
    </source>
</evidence>
<dbReference type="Pfam" id="PF04340">
    <property type="entry name" value="DUF484"/>
    <property type="match status" value="1"/>
</dbReference>
<dbReference type="InterPro" id="IPR029016">
    <property type="entry name" value="GAF-like_dom_sf"/>
</dbReference>
<dbReference type="RefSeq" id="WP_169626130.1">
    <property type="nucleotide sequence ID" value="NZ_JABBNT010000004.1"/>
</dbReference>
<dbReference type="Proteomes" id="UP000539372">
    <property type="component" value="Unassembled WGS sequence"/>
</dbReference>
<gene>
    <name evidence="1" type="ORF">HH303_14720</name>
</gene>
<sequence length="237" mass="26037">MKTSPGSQTAAAPSVEEKDVVAFLRDNPSFLNEHPDLLSELDPPKREGGNGVFDFQDAMIRRLRSRVEETAEVARELIDNSRENLNSQARVHDCVLRLLEAKSFEQLISLVQTDVAVILDLDVVSLAVETEKATDFPLRSVNLVPPGTVDRLLGGKNQDIILRAHISGDPDLFDGAAPLVQSDALVRLHISPASPQALLAFGHRDPEKFHPGQATELICFLSAVLAQLVRIWLDLPE</sequence>
<comment type="caution">
    <text evidence="1">The sequence shown here is derived from an EMBL/GenBank/DDBJ whole genome shotgun (WGS) entry which is preliminary data.</text>
</comment>
<evidence type="ECO:0000313" key="1">
    <source>
        <dbReference type="EMBL" id="NMM45747.1"/>
    </source>
</evidence>
<reference evidence="1 2" key="1">
    <citation type="submission" date="2020-04" db="EMBL/GenBank/DDBJ databases">
        <title>Rhodospirillaceae bacterium KN72 isolated from deep sea.</title>
        <authorList>
            <person name="Zhang D.-C."/>
        </authorList>
    </citation>
    <scope>NUCLEOTIDE SEQUENCE [LARGE SCALE GENOMIC DNA]</scope>
    <source>
        <strain evidence="1 2">KN72</strain>
    </source>
</reference>
<dbReference type="PANTHER" id="PTHR38765:SF1">
    <property type="entry name" value="DUF484 DOMAIN-CONTAINING PROTEIN"/>
    <property type="match status" value="1"/>
</dbReference>
<dbReference type="PANTHER" id="PTHR38765">
    <property type="entry name" value="DUF484 DOMAIN-CONTAINING PROTEIN"/>
    <property type="match status" value="1"/>
</dbReference>
<organism evidence="1 2">
    <name type="scientific">Pacificispira spongiicola</name>
    <dbReference type="NCBI Taxonomy" id="2729598"/>
    <lineage>
        <taxon>Bacteria</taxon>
        <taxon>Pseudomonadati</taxon>
        <taxon>Pseudomonadota</taxon>
        <taxon>Alphaproteobacteria</taxon>
        <taxon>Rhodospirillales</taxon>
        <taxon>Rhodospirillaceae</taxon>
        <taxon>Pacificispira</taxon>
    </lineage>
</organism>
<name>A0A7Y0E1X9_9PROT</name>
<proteinExistence type="predicted"/>